<keyword evidence="3" id="KW-1185">Reference proteome</keyword>
<keyword evidence="1" id="KW-0663">Pyridoxal phosphate</keyword>
<dbReference type="Proteomes" id="UP001233836">
    <property type="component" value="Unassembled WGS sequence"/>
</dbReference>
<dbReference type="PANTHER" id="PTHR30244:SF34">
    <property type="entry name" value="DTDP-4-AMINO-4,6-DIDEOXYGALACTOSE TRANSAMINASE"/>
    <property type="match status" value="1"/>
</dbReference>
<gene>
    <name evidence="2" type="ORF">J2T19_004876</name>
</gene>
<comment type="caution">
    <text evidence="2">The sequence shown here is derived from an EMBL/GenBank/DDBJ whole genome shotgun (WGS) entry which is preliminary data.</text>
</comment>
<reference evidence="2 3" key="1">
    <citation type="submission" date="2023-07" db="EMBL/GenBank/DDBJ databases">
        <title>Sorghum-associated microbial communities from plants grown in Nebraska, USA.</title>
        <authorList>
            <person name="Schachtman D."/>
        </authorList>
    </citation>
    <scope>NUCLEOTIDE SEQUENCE [LARGE SCALE GENOMIC DNA]</scope>
    <source>
        <strain evidence="2 3">DS1314</strain>
    </source>
</reference>
<dbReference type="EMBL" id="JAUSTI010000019">
    <property type="protein sequence ID" value="MDQ0173383.1"/>
    <property type="molecule type" value="Genomic_DNA"/>
</dbReference>
<evidence type="ECO:0000313" key="3">
    <source>
        <dbReference type="Proteomes" id="UP001233836"/>
    </source>
</evidence>
<dbReference type="SUPFAM" id="SSF53383">
    <property type="entry name" value="PLP-dependent transferases"/>
    <property type="match status" value="1"/>
</dbReference>
<organism evidence="2 3">
    <name type="scientific">Paenibacillus tundrae</name>
    <dbReference type="NCBI Taxonomy" id="528187"/>
    <lineage>
        <taxon>Bacteria</taxon>
        <taxon>Bacillati</taxon>
        <taxon>Bacillota</taxon>
        <taxon>Bacilli</taxon>
        <taxon>Bacillales</taxon>
        <taxon>Paenibacillaceae</taxon>
        <taxon>Paenibacillus</taxon>
    </lineage>
</organism>
<dbReference type="InterPro" id="IPR000653">
    <property type="entry name" value="DegT/StrS_aminotransferase"/>
</dbReference>
<dbReference type="InterPro" id="IPR015421">
    <property type="entry name" value="PyrdxlP-dep_Trfase_major"/>
</dbReference>
<dbReference type="PIRSF" id="PIRSF000390">
    <property type="entry name" value="PLP_StrS"/>
    <property type="match status" value="1"/>
</dbReference>
<accession>A0ABT9WJB5</accession>
<evidence type="ECO:0000256" key="1">
    <source>
        <dbReference type="RuleBase" id="RU004508"/>
    </source>
</evidence>
<evidence type="ECO:0000313" key="2">
    <source>
        <dbReference type="EMBL" id="MDQ0173383.1"/>
    </source>
</evidence>
<dbReference type="InterPro" id="IPR015422">
    <property type="entry name" value="PyrdxlP-dep_Trfase_small"/>
</dbReference>
<comment type="similarity">
    <text evidence="1">Belongs to the DegT/DnrJ/EryC1 family.</text>
</comment>
<dbReference type="PANTHER" id="PTHR30244">
    <property type="entry name" value="TRANSAMINASE"/>
    <property type="match status" value="1"/>
</dbReference>
<protein>
    <submittedName>
        <fullName evidence="2">dTDP-4-amino-4,6-dideoxygalactose transaminase</fullName>
    </submittedName>
</protein>
<sequence>MKNLKPITHNTLPWFSEIQKEEFAVSSREILDSGQLICGKYTNLLEEKAKKVCKTNYAVAVSSATAAIEIILNYLELNGEEVLVPNNTFISTIYALRNAGATPILVDIDPKTFCIDISDVRNKITPKTRALILVHIAGYIPEYVTELKAFCKDHNITLIEDASHAFGASYQNDSAGGIGFASAISLYPTKIVTGGTGGILTTNDGGLAEFALLCRAHGNSPKGMNLQVSPNWFISEFSALLCFLQISELSEILIRRNRVADSYDQVIKRHKQLFQTQPHDDRRVHPYYKYIVKIRDNIIKKKDITEFFRSKNIELGHCYETTLSEHLSTKNIFRNQQFPNSQIFSSNHFTLPCHTGLTAKETDFICETLEEFVGSHVYNANKK</sequence>
<name>A0ABT9WJB5_9BACL</name>
<dbReference type="Gene3D" id="3.90.1150.10">
    <property type="entry name" value="Aspartate Aminotransferase, domain 1"/>
    <property type="match status" value="1"/>
</dbReference>
<dbReference type="InterPro" id="IPR015424">
    <property type="entry name" value="PyrdxlP-dep_Trfase"/>
</dbReference>
<dbReference type="Gene3D" id="3.40.640.10">
    <property type="entry name" value="Type I PLP-dependent aspartate aminotransferase-like (Major domain)"/>
    <property type="match status" value="1"/>
</dbReference>
<dbReference type="Pfam" id="PF01041">
    <property type="entry name" value="DegT_DnrJ_EryC1"/>
    <property type="match status" value="1"/>
</dbReference>
<proteinExistence type="inferred from homology"/>
<dbReference type="RefSeq" id="WP_307220354.1">
    <property type="nucleotide sequence ID" value="NZ_JAUSTI010000019.1"/>
</dbReference>